<feature type="transmembrane region" description="Helical" evidence="8">
    <location>
        <begin position="886"/>
        <end position="911"/>
    </location>
</feature>
<evidence type="ECO:0000256" key="3">
    <source>
        <dbReference type="ARBA" id="ARBA00022676"/>
    </source>
</evidence>
<feature type="transmembrane region" description="Helical" evidence="8">
    <location>
        <begin position="856"/>
        <end position="874"/>
    </location>
</feature>
<feature type="domain" description="SAM" evidence="9">
    <location>
        <begin position="1208"/>
        <end position="1276"/>
    </location>
</feature>
<feature type="transmembrane region" description="Helical" evidence="8">
    <location>
        <begin position="66"/>
        <end position="89"/>
    </location>
</feature>
<evidence type="ECO:0000256" key="6">
    <source>
        <dbReference type="ARBA" id="ARBA00023136"/>
    </source>
</evidence>
<evidence type="ECO:0000259" key="9">
    <source>
        <dbReference type="PROSITE" id="PS50105"/>
    </source>
</evidence>
<protein>
    <recommendedName>
        <fullName evidence="2">chitin synthase</fullName>
        <ecNumber evidence="2">2.4.1.16</ecNumber>
    </recommendedName>
</protein>
<accession>A0ABD3XLG4</accession>
<dbReference type="SUPFAM" id="SSF47769">
    <property type="entry name" value="SAM/Pointed domain"/>
    <property type="match status" value="2"/>
</dbReference>
<evidence type="ECO:0000256" key="4">
    <source>
        <dbReference type="ARBA" id="ARBA00022692"/>
    </source>
</evidence>
<dbReference type="InterPro" id="IPR004835">
    <property type="entry name" value="Chitin_synth"/>
</dbReference>
<dbReference type="PROSITE" id="PS50105">
    <property type="entry name" value="SAM_DOMAIN"/>
    <property type="match status" value="2"/>
</dbReference>
<dbReference type="Gene3D" id="1.10.150.50">
    <property type="entry name" value="Transcription Factor, Ets-1"/>
    <property type="match status" value="2"/>
</dbReference>
<organism evidence="10 11">
    <name type="scientific">Sinanodonta woodiana</name>
    <name type="common">Chinese pond mussel</name>
    <name type="synonym">Anodonta woodiana</name>
    <dbReference type="NCBI Taxonomy" id="1069815"/>
    <lineage>
        <taxon>Eukaryota</taxon>
        <taxon>Metazoa</taxon>
        <taxon>Spiralia</taxon>
        <taxon>Lophotrochozoa</taxon>
        <taxon>Mollusca</taxon>
        <taxon>Bivalvia</taxon>
        <taxon>Autobranchia</taxon>
        <taxon>Heteroconchia</taxon>
        <taxon>Palaeoheterodonta</taxon>
        <taxon>Unionida</taxon>
        <taxon>Unionoidea</taxon>
        <taxon>Unionidae</taxon>
        <taxon>Unioninae</taxon>
        <taxon>Sinanodonta</taxon>
    </lineage>
</organism>
<dbReference type="GO" id="GO:0016020">
    <property type="term" value="C:membrane"/>
    <property type="evidence" value="ECO:0007669"/>
    <property type="project" value="UniProtKB-SubCell"/>
</dbReference>
<dbReference type="PANTHER" id="PTHR22914">
    <property type="entry name" value="CHITIN SYNTHASE"/>
    <property type="match status" value="1"/>
</dbReference>
<keyword evidence="3" id="KW-0328">Glycosyltransferase</keyword>
<reference evidence="10 11" key="1">
    <citation type="submission" date="2024-11" db="EMBL/GenBank/DDBJ databases">
        <title>Chromosome-level genome assembly of the freshwater bivalve Anodonta woodiana.</title>
        <authorList>
            <person name="Chen X."/>
        </authorList>
    </citation>
    <scope>NUCLEOTIDE SEQUENCE [LARGE SCALE GENOMIC DNA]</scope>
    <source>
        <strain evidence="10">MN2024</strain>
        <tissue evidence="10">Gills</tissue>
    </source>
</reference>
<dbReference type="PANTHER" id="PTHR22914:SF41">
    <property type="entry name" value="CHITIN SYNTHASE 7"/>
    <property type="match status" value="1"/>
</dbReference>
<feature type="transmembrane region" description="Helical" evidence="8">
    <location>
        <begin position="1036"/>
        <end position="1055"/>
    </location>
</feature>
<feature type="transmembrane region" description="Helical" evidence="8">
    <location>
        <begin position="227"/>
        <end position="250"/>
    </location>
</feature>
<feature type="domain" description="SAM" evidence="9">
    <location>
        <begin position="1143"/>
        <end position="1203"/>
    </location>
</feature>
<dbReference type="EMBL" id="JBJQND010000002">
    <property type="protein sequence ID" value="KAL3887059.1"/>
    <property type="molecule type" value="Genomic_DNA"/>
</dbReference>
<feature type="compositionally biased region" description="Polar residues" evidence="7">
    <location>
        <begin position="11"/>
        <end position="31"/>
    </location>
</feature>
<feature type="transmembrane region" description="Helical" evidence="8">
    <location>
        <begin position="1002"/>
        <end position="1024"/>
    </location>
</feature>
<dbReference type="EC" id="2.4.1.16" evidence="2"/>
<feature type="transmembrane region" description="Helical" evidence="8">
    <location>
        <begin position="492"/>
        <end position="514"/>
    </location>
</feature>
<evidence type="ECO:0000256" key="8">
    <source>
        <dbReference type="SAM" id="Phobius"/>
    </source>
</evidence>
<dbReference type="SUPFAM" id="SSF53448">
    <property type="entry name" value="Nucleotide-diphospho-sugar transferases"/>
    <property type="match status" value="1"/>
</dbReference>
<dbReference type="SMART" id="SM00454">
    <property type="entry name" value="SAM"/>
    <property type="match status" value="2"/>
</dbReference>
<dbReference type="Gene3D" id="3.90.550.10">
    <property type="entry name" value="Spore Coat Polysaccharide Biosynthesis Protein SpsA, Chain A"/>
    <property type="match status" value="1"/>
</dbReference>
<dbReference type="InterPro" id="IPR013761">
    <property type="entry name" value="SAM/pointed_sf"/>
</dbReference>
<keyword evidence="6 8" id="KW-0472">Membrane</keyword>
<evidence type="ECO:0000256" key="7">
    <source>
        <dbReference type="SAM" id="MobiDB-lite"/>
    </source>
</evidence>
<feature type="transmembrane region" description="Helical" evidence="8">
    <location>
        <begin position="125"/>
        <end position="151"/>
    </location>
</feature>
<feature type="transmembrane region" description="Helical" evidence="8">
    <location>
        <begin position="266"/>
        <end position="284"/>
    </location>
</feature>
<dbReference type="Pfam" id="PF00536">
    <property type="entry name" value="SAM_1"/>
    <property type="match status" value="2"/>
</dbReference>
<dbReference type="Pfam" id="PF03142">
    <property type="entry name" value="Chitin_synth_2"/>
    <property type="match status" value="1"/>
</dbReference>
<dbReference type="Proteomes" id="UP001634394">
    <property type="component" value="Unassembled WGS sequence"/>
</dbReference>
<comment type="subcellular location">
    <subcellularLocation>
        <location evidence="1">Membrane</location>
        <topology evidence="1">Multi-pass membrane protein</topology>
    </subcellularLocation>
</comment>
<feature type="region of interest" description="Disordered" evidence="7">
    <location>
        <begin position="1"/>
        <end position="31"/>
    </location>
</feature>
<feature type="transmembrane region" description="Helical" evidence="8">
    <location>
        <begin position="1373"/>
        <end position="1394"/>
    </location>
</feature>
<sequence>MSNTHIDDSSIRTADSSVSNPNSSTGRSLVGGDNNSVKYLLTVSAKSKVQKEHDTKEDVHRHPSRLVVFFKWFSSILIGLLFLACLVLSKLSIIALSNFLSNNTTETSQFKCSGEYLSQKDVDNARVLCMLILLLLIPNVINFIRGIWLAFFRSDIPWPGKKALLIGLIIGITESFGLCIFVLEVFRMSTAAALSVLISNCVFIVPVIYYLWLCLKSKWRRENRDDTSYILVFSVLAILLLVAGTVLVIWQTVDSLHPSYKDYKEIWYLPVAILCISISWIPGINKEMLEINDNSGFHSVRKEISDDDETRPLVDNSISSHTTGYGTGSFSTVGDYGSVASNSDQTDVETESRFQQESPVSRTIYQKTNTAWKLTIWLSFVKILSIIIIGPVIYAVKHKPSPECSLILFSQAWNWESTKKDPYFFLANAASSLVGYFLAFLACTTCMQKISFAIPMFLATPVAFVLLYINSVCVSVQHMITSEDICEPLNPIFLISGLICLTLAQICSVGWVVYRSETIVMQKEDMLFWIPSYNGVLLDQWLLQDKRNKHTDVYHEDPREKAKRTKVYICTTMYRENEAEMRQLLESINRIYHAQSVGQKHFQSHIFFDGGVNKDSSPTDFALQLIGLLNTTLGVDIDNCCKMKTPYGVSLAWKLKDVGEHPGMTVQVHLKDNFKVKSKKRWSQVMYMSYVLDFLMKQSSEVRDDETYILCTDADVYFNASNVEALLDLMTRDPSVGAVCARTHPQGNSPLVWYQIFEYAIGHWFQKAAEHVLGSVLCAPGCFSVYRCSAIRDVLPTYATNVESSFDFLTKDMGEDRWLCTLLVQSGWRIEYCAASENTTHCPEDFDEFYKQRRRWIASTIANLMILIKEWGLIRKFNQRVSVFYLVYQSILLFSTLIGPATVILIVAGGLDYGWHVNSITTIILQCLICIGFALFCLYTSQDTQLKVAKFLTFLYSVVMTGVVVGISVQVAKDFSKDEGHGSNTTNDVSTTRNPNAISDNFRISVTTLYLAVVISIFTVTGLLHFNELFYLLHGIWYLLCLPSGYLLLTIYSICNITDRSWGTREEKDMSLVKNNTWHESLQHHLKSIFFCFKKETTAAATQTEHDEIIPEESDTTGRLNIAGASNCPLLETSMIEDEAIKVEEWLPAGEIRDNYLNLFQRNGFDTTMFISGMTEKELINIGVKRKGHLKFLLEHIRNLPIFDIEASVPKRVDVWLEGIGLGEYKAAFKANQIEVQRDMEILKSFNRNDIEKELGITKAGHIKRLLFAIGKLRHPTEGERRQMDVKKELSVITEHNLKVVNIQEYDFWDRLRKVSLLPGIKAFGLEEELKEKLGGLRNSMLMVLCVSNTLWIILLASLASQADLIIVGSNPIGLAFLVIYSIIFVIQFICMLIHRVITLSHFLARAPYRCGDGYNSSWSFNDANIMARLPVEDREAYARVREADERVRIKNRSQYRKLKSMCSDETGIEDDTV</sequence>
<keyword evidence="11" id="KW-1185">Reference proteome</keyword>
<feature type="transmembrane region" description="Helical" evidence="8">
    <location>
        <begin position="163"/>
        <end position="186"/>
    </location>
</feature>
<dbReference type="InterPro" id="IPR029044">
    <property type="entry name" value="Nucleotide-diphossugar_trans"/>
</dbReference>
<name>A0ABD3XLG4_SINWO</name>
<feature type="compositionally biased region" description="Basic and acidic residues" evidence="7">
    <location>
        <begin position="1"/>
        <end position="10"/>
    </location>
</feature>
<evidence type="ECO:0000256" key="1">
    <source>
        <dbReference type="ARBA" id="ARBA00004141"/>
    </source>
</evidence>
<dbReference type="InterPro" id="IPR001660">
    <property type="entry name" value="SAM"/>
</dbReference>
<evidence type="ECO:0000313" key="11">
    <source>
        <dbReference type="Proteomes" id="UP001634394"/>
    </source>
</evidence>
<keyword evidence="3" id="KW-0808">Transferase</keyword>
<dbReference type="GO" id="GO:0004100">
    <property type="term" value="F:chitin synthase activity"/>
    <property type="evidence" value="ECO:0007669"/>
    <property type="project" value="UniProtKB-EC"/>
</dbReference>
<feature type="transmembrane region" description="Helical" evidence="8">
    <location>
        <begin position="1341"/>
        <end position="1361"/>
    </location>
</feature>
<keyword evidence="5 8" id="KW-1133">Transmembrane helix</keyword>
<evidence type="ECO:0000256" key="2">
    <source>
        <dbReference type="ARBA" id="ARBA00012543"/>
    </source>
</evidence>
<feature type="transmembrane region" description="Helical" evidence="8">
    <location>
        <begin position="953"/>
        <end position="972"/>
    </location>
</feature>
<feature type="transmembrane region" description="Helical" evidence="8">
    <location>
        <begin position="374"/>
        <end position="396"/>
    </location>
</feature>
<proteinExistence type="predicted"/>
<evidence type="ECO:0000313" key="10">
    <source>
        <dbReference type="EMBL" id="KAL3887059.1"/>
    </source>
</evidence>
<dbReference type="CDD" id="cd04190">
    <property type="entry name" value="Chitin_synth_C"/>
    <property type="match status" value="1"/>
</dbReference>
<feature type="transmembrane region" description="Helical" evidence="8">
    <location>
        <begin position="423"/>
        <end position="444"/>
    </location>
</feature>
<comment type="caution">
    <text evidence="10">The sequence shown here is derived from an EMBL/GenBank/DDBJ whole genome shotgun (WGS) entry which is preliminary data.</text>
</comment>
<feature type="transmembrane region" description="Helical" evidence="8">
    <location>
        <begin position="923"/>
        <end position="941"/>
    </location>
</feature>
<gene>
    <name evidence="10" type="ORF">ACJMK2_027015</name>
</gene>
<feature type="transmembrane region" description="Helical" evidence="8">
    <location>
        <begin position="456"/>
        <end position="480"/>
    </location>
</feature>
<feature type="transmembrane region" description="Helical" evidence="8">
    <location>
        <begin position="192"/>
        <end position="215"/>
    </location>
</feature>
<keyword evidence="4 8" id="KW-0812">Transmembrane</keyword>
<evidence type="ECO:0000256" key="5">
    <source>
        <dbReference type="ARBA" id="ARBA00022989"/>
    </source>
</evidence>